<dbReference type="Gene3D" id="1.20.58.220">
    <property type="entry name" value="Phosphate transport system protein phou homolog 2, domain 2"/>
    <property type="match status" value="1"/>
</dbReference>
<dbReference type="Proteomes" id="UP000195981">
    <property type="component" value="Unassembled WGS sequence"/>
</dbReference>
<proteinExistence type="predicted"/>
<sequence length="206" mass="23273">MRLFPRRYEKQLFDLFADSAHLIVAGAEALARSLGEDPEERPRLAAQLHEHSADALALSRRISNRLAEALITPFEAEVLHAMSLAMSDVLDAMERTADLVVRFRLGSIPLPLLETAELITRAAELTVEAAWHLGDVDELREYRAAMRRLDTHAERLMRGELVDLYASAAPAGEMMQVREVTFELRRVLERFEVVARSADLLRIKDS</sequence>
<evidence type="ECO:0000313" key="2">
    <source>
        <dbReference type="Proteomes" id="UP000195981"/>
    </source>
</evidence>
<dbReference type="InterPro" id="IPR052912">
    <property type="entry name" value="UPF0111_domain"/>
</dbReference>
<accession>A0A1X6WX81</accession>
<dbReference type="RefSeq" id="WP_087103186.1">
    <property type="nucleotide sequence ID" value="NZ_FWFG01000048.1"/>
</dbReference>
<dbReference type="AlphaFoldDB" id="A0A1X6WX81"/>
<dbReference type="EMBL" id="FWFG01000048">
    <property type="protein sequence ID" value="SLM90383.1"/>
    <property type="molecule type" value="Genomic_DNA"/>
</dbReference>
<reference evidence="1 2" key="1">
    <citation type="submission" date="2017-02" db="EMBL/GenBank/DDBJ databases">
        <authorList>
            <person name="Peterson S.W."/>
        </authorList>
    </citation>
    <scope>NUCLEOTIDE SEQUENCE [LARGE SCALE GENOMIC DNA]</scope>
    <source>
        <strain evidence="1 2">CIP104813</strain>
    </source>
</reference>
<gene>
    <name evidence="1" type="ORF">FM110_04820</name>
</gene>
<name>A0A1X6WX81_9MICO</name>
<dbReference type="OrthoDB" id="4791681at2"/>
<dbReference type="InterPro" id="IPR038078">
    <property type="entry name" value="PhoU-like_sf"/>
</dbReference>
<protein>
    <submittedName>
        <fullName evidence="1">Phosphate transport regulator (Distant homolog of PhoU)</fullName>
    </submittedName>
</protein>
<dbReference type="PANTHER" id="PTHR37298:SF1">
    <property type="entry name" value="UPF0111 PROTEIN YKAA"/>
    <property type="match status" value="1"/>
</dbReference>
<organism evidence="1 2">
    <name type="scientific">Brachybacterium nesterenkovii</name>
    <dbReference type="NCBI Taxonomy" id="47847"/>
    <lineage>
        <taxon>Bacteria</taxon>
        <taxon>Bacillati</taxon>
        <taxon>Actinomycetota</taxon>
        <taxon>Actinomycetes</taxon>
        <taxon>Micrococcales</taxon>
        <taxon>Dermabacteraceae</taxon>
        <taxon>Brachybacterium</taxon>
    </lineage>
</organism>
<evidence type="ECO:0000313" key="1">
    <source>
        <dbReference type="EMBL" id="SLM90383.1"/>
    </source>
</evidence>
<keyword evidence="2" id="KW-1185">Reference proteome</keyword>
<dbReference type="PANTHER" id="PTHR37298">
    <property type="entry name" value="UPF0111 PROTEIN YKAA"/>
    <property type="match status" value="1"/>
</dbReference>